<feature type="region of interest" description="Disordered" evidence="1">
    <location>
        <begin position="92"/>
        <end position="121"/>
    </location>
</feature>
<dbReference type="Proteomes" id="UP001066276">
    <property type="component" value="Chromosome 1_2"/>
</dbReference>
<protein>
    <submittedName>
        <fullName evidence="2">Uncharacterized protein</fullName>
    </submittedName>
</protein>
<accession>A0AAV7WA53</accession>
<evidence type="ECO:0000313" key="2">
    <source>
        <dbReference type="EMBL" id="KAJ1210862.1"/>
    </source>
</evidence>
<name>A0AAV7WA53_PLEWA</name>
<evidence type="ECO:0000313" key="3">
    <source>
        <dbReference type="Proteomes" id="UP001066276"/>
    </source>
</evidence>
<comment type="caution">
    <text evidence="2">The sequence shown here is derived from an EMBL/GenBank/DDBJ whole genome shotgun (WGS) entry which is preliminary data.</text>
</comment>
<proteinExistence type="predicted"/>
<evidence type="ECO:0000256" key="1">
    <source>
        <dbReference type="SAM" id="MobiDB-lite"/>
    </source>
</evidence>
<feature type="non-terminal residue" evidence="2">
    <location>
        <position position="121"/>
    </location>
</feature>
<reference evidence="2" key="1">
    <citation type="journal article" date="2022" name="bioRxiv">
        <title>Sequencing and chromosome-scale assembly of the giantPleurodeles waltlgenome.</title>
        <authorList>
            <person name="Brown T."/>
            <person name="Elewa A."/>
            <person name="Iarovenko S."/>
            <person name="Subramanian E."/>
            <person name="Araus A.J."/>
            <person name="Petzold A."/>
            <person name="Susuki M."/>
            <person name="Suzuki K.-i.T."/>
            <person name="Hayashi T."/>
            <person name="Toyoda A."/>
            <person name="Oliveira C."/>
            <person name="Osipova E."/>
            <person name="Leigh N.D."/>
            <person name="Simon A."/>
            <person name="Yun M.H."/>
        </authorList>
    </citation>
    <scope>NUCLEOTIDE SEQUENCE</scope>
    <source>
        <strain evidence="2">20211129_DDA</strain>
        <tissue evidence="2">Liver</tissue>
    </source>
</reference>
<gene>
    <name evidence="2" type="ORF">NDU88_006224</name>
</gene>
<organism evidence="2 3">
    <name type="scientific">Pleurodeles waltl</name>
    <name type="common">Iberian ribbed newt</name>
    <dbReference type="NCBI Taxonomy" id="8319"/>
    <lineage>
        <taxon>Eukaryota</taxon>
        <taxon>Metazoa</taxon>
        <taxon>Chordata</taxon>
        <taxon>Craniata</taxon>
        <taxon>Vertebrata</taxon>
        <taxon>Euteleostomi</taxon>
        <taxon>Amphibia</taxon>
        <taxon>Batrachia</taxon>
        <taxon>Caudata</taxon>
        <taxon>Salamandroidea</taxon>
        <taxon>Salamandridae</taxon>
        <taxon>Pleurodelinae</taxon>
        <taxon>Pleurodeles</taxon>
    </lineage>
</organism>
<dbReference type="EMBL" id="JANPWB010000002">
    <property type="protein sequence ID" value="KAJ1210862.1"/>
    <property type="molecule type" value="Genomic_DNA"/>
</dbReference>
<dbReference type="AlphaFoldDB" id="A0AAV7WA53"/>
<sequence length="121" mass="14462">MGVMDQLIEECIIGTDYMHFQQLLNCTQNQRENLEWWNEAPFFGNPIECPPHRRKLSRREKRYERLKFQATKENNHPTRVVAENCSAPISFRQHQREDPTLTHAWRTAKSEETDEVGPYFL</sequence>
<keyword evidence="3" id="KW-1185">Reference proteome</keyword>